<evidence type="ECO:0000313" key="2">
    <source>
        <dbReference type="Proteomes" id="UP000584374"/>
    </source>
</evidence>
<dbReference type="InterPro" id="IPR027417">
    <property type="entry name" value="P-loop_NTPase"/>
</dbReference>
<dbReference type="RefSeq" id="WP_312864256.1">
    <property type="nucleotide sequence ID" value="NZ_JACHIW010000001.1"/>
</dbReference>
<name>A0A840Q726_9PSEU</name>
<dbReference type="Gene3D" id="3.40.50.300">
    <property type="entry name" value="P-loop containing nucleotide triphosphate hydrolases"/>
    <property type="match status" value="1"/>
</dbReference>
<comment type="caution">
    <text evidence="1">The sequence shown here is derived from an EMBL/GenBank/DDBJ whole genome shotgun (WGS) entry which is preliminary data.</text>
</comment>
<proteinExistence type="predicted"/>
<keyword evidence="1" id="KW-0418">Kinase</keyword>
<dbReference type="GO" id="GO:0016301">
    <property type="term" value="F:kinase activity"/>
    <property type="evidence" value="ECO:0007669"/>
    <property type="project" value="UniProtKB-KW"/>
</dbReference>
<sequence>MDISDALPIYASPPPMVRVGRRSLVVLAGLPGAGKSTALGKLRGGSDISTLDSEQVRAQLRKVLPTRLPYRFYRPLVHLAHRARIAMCCLRAPGPVVAHEPATRGTTRAMLMLFGWLTGRQRVLVWLHADAREALAGQQARGRLIRPRSFLRHVQRAHRMHLRLLGGGQPRGWHQVHLLTRSQVEYGLRLDVVA</sequence>
<dbReference type="Pfam" id="PF13671">
    <property type="entry name" value="AAA_33"/>
    <property type="match status" value="1"/>
</dbReference>
<evidence type="ECO:0000313" key="1">
    <source>
        <dbReference type="EMBL" id="MBB5155511.1"/>
    </source>
</evidence>
<dbReference type="EMBL" id="JACHIW010000001">
    <property type="protein sequence ID" value="MBB5155511.1"/>
    <property type="molecule type" value="Genomic_DNA"/>
</dbReference>
<protein>
    <submittedName>
        <fullName evidence="1">Putative kinase</fullName>
    </submittedName>
</protein>
<accession>A0A840Q726</accession>
<gene>
    <name evidence="1" type="ORF">BJ970_003045</name>
</gene>
<keyword evidence="2" id="KW-1185">Reference proteome</keyword>
<organism evidence="1 2">
    <name type="scientific">Saccharopolyspora phatthalungensis</name>
    <dbReference type="NCBI Taxonomy" id="664693"/>
    <lineage>
        <taxon>Bacteria</taxon>
        <taxon>Bacillati</taxon>
        <taxon>Actinomycetota</taxon>
        <taxon>Actinomycetes</taxon>
        <taxon>Pseudonocardiales</taxon>
        <taxon>Pseudonocardiaceae</taxon>
        <taxon>Saccharopolyspora</taxon>
    </lineage>
</organism>
<dbReference type="SUPFAM" id="SSF52540">
    <property type="entry name" value="P-loop containing nucleoside triphosphate hydrolases"/>
    <property type="match status" value="1"/>
</dbReference>
<dbReference type="Proteomes" id="UP000584374">
    <property type="component" value="Unassembled WGS sequence"/>
</dbReference>
<keyword evidence="1" id="KW-0808">Transferase</keyword>
<reference evidence="1 2" key="1">
    <citation type="submission" date="2020-08" db="EMBL/GenBank/DDBJ databases">
        <title>Sequencing the genomes of 1000 actinobacteria strains.</title>
        <authorList>
            <person name="Klenk H.-P."/>
        </authorList>
    </citation>
    <scope>NUCLEOTIDE SEQUENCE [LARGE SCALE GENOMIC DNA]</scope>
    <source>
        <strain evidence="1 2">DSM 45584</strain>
    </source>
</reference>
<dbReference type="AlphaFoldDB" id="A0A840Q726"/>